<sequence length="146" mass="17317">MSTKLFEIDEDEIIAVRGKFKGTFKYFCRGNVFYKRPATKTKKERYVCFRANDGKYKCQVCIMKNEQDKFILDMTEGHDHNEPGDKKKIERIVIQIQKETLEASKLNKLYDDILSHNKNYKNENNYNHENENIENIPVAKKSKIMI</sequence>
<dbReference type="AlphaFoldDB" id="A0A834Y4R4"/>
<proteinExistence type="predicted"/>
<gene>
    <name evidence="1" type="ORF">HCN44_005441</name>
</gene>
<comment type="caution">
    <text evidence="1">The sequence shown here is derived from an EMBL/GenBank/DDBJ whole genome shotgun (WGS) entry which is preliminary data.</text>
</comment>
<protein>
    <submittedName>
        <fullName evidence="1">Uncharacterized protein</fullName>
    </submittedName>
</protein>
<keyword evidence="2" id="KW-1185">Reference proteome</keyword>
<dbReference type="EMBL" id="JACMRX010000001">
    <property type="protein sequence ID" value="KAF7997164.1"/>
    <property type="molecule type" value="Genomic_DNA"/>
</dbReference>
<organism evidence="1 2">
    <name type="scientific">Aphidius gifuensis</name>
    <name type="common">Parasitoid wasp</name>
    <dbReference type="NCBI Taxonomy" id="684658"/>
    <lineage>
        <taxon>Eukaryota</taxon>
        <taxon>Metazoa</taxon>
        <taxon>Ecdysozoa</taxon>
        <taxon>Arthropoda</taxon>
        <taxon>Hexapoda</taxon>
        <taxon>Insecta</taxon>
        <taxon>Pterygota</taxon>
        <taxon>Neoptera</taxon>
        <taxon>Endopterygota</taxon>
        <taxon>Hymenoptera</taxon>
        <taxon>Apocrita</taxon>
        <taxon>Ichneumonoidea</taxon>
        <taxon>Braconidae</taxon>
        <taxon>Aphidiinae</taxon>
        <taxon>Aphidius</taxon>
    </lineage>
</organism>
<evidence type="ECO:0000313" key="1">
    <source>
        <dbReference type="EMBL" id="KAF7997164.1"/>
    </source>
</evidence>
<name>A0A834Y4R4_APHGI</name>
<dbReference type="Proteomes" id="UP000639338">
    <property type="component" value="Unassembled WGS sequence"/>
</dbReference>
<accession>A0A834Y4R4</accession>
<evidence type="ECO:0000313" key="2">
    <source>
        <dbReference type="Proteomes" id="UP000639338"/>
    </source>
</evidence>
<reference evidence="1 2" key="1">
    <citation type="submission" date="2020-08" db="EMBL/GenBank/DDBJ databases">
        <title>Aphidius gifuensis genome sequencing and assembly.</title>
        <authorList>
            <person name="Du Z."/>
        </authorList>
    </citation>
    <scope>NUCLEOTIDE SEQUENCE [LARGE SCALE GENOMIC DNA]</scope>
    <source>
        <strain evidence="1">YNYX2018</strain>
        <tissue evidence="1">Adults</tissue>
    </source>
</reference>